<name>A0ABM8DHM9_9GAMM</name>
<organism evidence="1 2">
    <name type="scientific">Lysobacter auxotrophicus</name>
    <dbReference type="NCBI Taxonomy" id="2992573"/>
    <lineage>
        <taxon>Bacteria</taxon>
        <taxon>Pseudomonadati</taxon>
        <taxon>Pseudomonadota</taxon>
        <taxon>Gammaproteobacteria</taxon>
        <taxon>Lysobacterales</taxon>
        <taxon>Lysobacteraceae</taxon>
        <taxon>Lysobacter</taxon>
    </lineage>
</organism>
<protein>
    <submittedName>
        <fullName evidence="1">Uncharacterized protein</fullName>
    </submittedName>
</protein>
<evidence type="ECO:0000313" key="2">
    <source>
        <dbReference type="Proteomes" id="UP001317822"/>
    </source>
</evidence>
<evidence type="ECO:0000313" key="1">
    <source>
        <dbReference type="EMBL" id="BDU18142.1"/>
    </source>
</evidence>
<sequence>MLWRRISEVLHYVWDPCQAAQVPQARDEYESYVPQVYAALAAGASAGALAKLLAEIERSPIGSGGSAESNQEVGDLLVEWREHLRGQHT</sequence>
<reference evidence="1 2" key="1">
    <citation type="journal article" date="2023" name="Int. J. Syst. Evol. Microbiol.">
        <title>Physiological and genomic analyses of cobalamin (vitamin B12)-auxotrophy of Lysobacter auxotrophicus sp. nov., a methionine-auxotrophic chitinolytic bacterium isolated from chitin-treated soil.</title>
        <authorList>
            <person name="Saito A."/>
            <person name="Dohra H."/>
            <person name="Hamada M."/>
            <person name="Moriuchi R."/>
            <person name="Kotsuchibashi Y."/>
            <person name="Mori K."/>
        </authorList>
    </citation>
    <scope>NUCLEOTIDE SEQUENCE [LARGE SCALE GENOMIC DNA]</scope>
    <source>
        <strain evidence="1 2">5-21a</strain>
    </source>
</reference>
<proteinExistence type="predicted"/>
<dbReference type="Proteomes" id="UP001317822">
    <property type="component" value="Chromosome"/>
</dbReference>
<gene>
    <name evidence="1" type="ORF">LA521A_33430</name>
</gene>
<accession>A0ABM8DHM9</accession>
<dbReference type="EMBL" id="AP027041">
    <property type="protein sequence ID" value="BDU18142.1"/>
    <property type="molecule type" value="Genomic_DNA"/>
</dbReference>
<keyword evidence="2" id="KW-1185">Reference proteome</keyword>